<evidence type="ECO:0000259" key="7">
    <source>
        <dbReference type="PROSITE" id="PS51503"/>
    </source>
</evidence>
<feature type="transmembrane region" description="Helical" evidence="6">
    <location>
        <begin position="28"/>
        <end position="47"/>
    </location>
</feature>
<dbReference type="GO" id="GO:0031966">
    <property type="term" value="C:mitochondrial membrane"/>
    <property type="evidence" value="ECO:0007669"/>
    <property type="project" value="UniProtKB-SubCell"/>
</dbReference>
<keyword evidence="4" id="KW-0496">Mitochondrion</keyword>
<dbReference type="AlphaFoldDB" id="A0A067K4R2"/>
<dbReference type="PANTHER" id="PTHR12297">
    <property type="entry name" value="HYPOXIA-INDUCBILE GENE 1 HIG1 -RELATED"/>
    <property type="match status" value="1"/>
</dbReference>
<proteinExistence type="predicted"/>
<sequence length="55" mass="5876">MTAGVLTAGLISFRRGNSQLGQILMRARVAVQGATVALMVGTAFYYGENPWKKSS</sequence>
<evidence type="ECO:0000256" key="3">
    <source>
        <dbReference type="ARBA" id="ARBA00022989"/>
    </source>
</evidence>
<evidence type="ECO:0000256" key="1">
    <source>
        <dbReference type="ARBA" id="ARBA00004325"/>
    </source>
</evidence>
<keyword evidence="3 6" id="KW-1133">Transmembrane helix</keyword>
<dbReference type="EMBL" id="KK914632">
    <property type="protein sequence ID" value="KDP31132.1"/>
    <property type="molecule type" value="Genomic_DNA"/>
</dbReference>
<dbReference type="PROSITE" id="PS51503">
    <property type="entry name" value="HIG1"/>
    <property type="match status" value="1"/>
</dbReference>
<reference evidence="8 9" key="1">
    <citation type="journal article" date="2014" name="PLoS ONE">
        <title>Global Analysis of Gene Expression Profiles in Physic Nut (Jatropha curcas L.) Seedlings Exposed to Salt Stress.</title>
        <authorList>
            <person name="Zhang L."/>
            <person name="Zhang C."/>
            <person name="Wu P."/>
            <person name="Chen Y."/>
            <person name="Li M."/>
            <person name="Jiang H."/>
            <person name="Wu G."/>
        </authorList>
    </citation>
    <scope>NUCLEOTIDE SEQUENCE [LARGE SCALE GENOMIC DNA]</scope>
    <source>
        <strain evidence="9">cv. GZQX0401</strain>
        <tissue evidence="8">Young leaves</tissue>
    </source>
</reference>
<keyword evidence="5 6" id="KW-0472">Membrane</keyword>
<dbReference type="Gene3D" id="6.10.140.1320">
    <property type="match status" value="1"/>
</dbReference>
<evidence type="ECO:0000256" key="2">
    <source>
        <dbReference type="ARBA" id="ARBA00022692"/>
    </source>
</evidence>
<gene>
    <name evidence="8" type="ORF">JCGZ_11508</name>
</gene>
<keyword evidence="2 6" id="KW-0812">Transmembrane</keyword>
<dbReference type="Pfam" id="PF04588">
    <property type="entry name" value="HIG_1_N"/>
    <property type="match status" value="1"/>
</dbReference>
<dbReference type="InterPro" id="IPR050355">
    <property type="entry name" value="RCF1"/>
</dbReference>
<evidence type="ECO:0000256" key="5">
    <source>
        <dbReference type="ARBA" id="ARBA00023136"/>
    </source>
</evidence>
<protein>
    <recommendedName>
        <fullName evidence="7">HIG1 domain-containing protein</fullName>
    </recommendedName>
</protein>
<dbReference type="PANTHER" id="PTHR12297:SF3">
    <property type="entry name" value="HIG1 DOMAIN FAMILY MEMBER 1A"/>
    <property type="match status" value="1"/>
</dbReference>
<dbReference type="OrthoDB" id="6604018at2759"/>
<accession>A0A067K4R2</accession>
<evidence type="ECO:0000256" key="4">
    <source>
        <dbReference type="ARBA" id="ARBA00023128"/>
    </source>
</evidence>
<dbReference type="InterPro" id="IPR007667">
    <property type="entry name" value="Hypoxia_induced_domain"/>
</dbReference>
<evidence type="ECO:0000313" key="9">
    <source>
        <dbReference type="Proteomes" id="UP000027138"/>
    </source>
</evidence>
<feature type="domain" description="HIG1" evidence="7">
    <location>
        <begin position="1"/>
        <end position="55"/>
    </location>
</feature>
<evidence type="ECO:0000256" key="6">
    <source>
        <dbReference type="SAM" id="Phobius"/>
    </source>
</evidence>
<comment type="subcellular location">
    <subcellularLocation>
        <location evidence="1">Mitochondrion membrane</location>
    </subcellularLocation>
</comment>
<keyword evidence="9" id="KW-1185">Reference proteome</keyword>
<organism evidence="8 9">
    <name type="scientific">Jatropha curcas</name>
    <name type="common">Barbados nut</name>
    <dbReference type="NCBI Taxonomy" id="180498"/>
    <lineage>
        <taxon>Eukaryota</taxon>
        <taxon>Viridiplantae</taxon>
        <taxon>Streptophyta</taxon>
        <taxon>Embryophyta</taxon>
        <taxon>Tracheophyta</taxon>
        <taxon>Spermatophyta</taxon>
        <taxon>Magnoliopsida</taxon>
        <taxon>eudicotyledons</taxon>
        <taxon>Gunneridae</taxon>
        <taxon>Pentapetalae</taxon>
        <taxon>rosids</taxon>
        <taxon>fabids</taxon>
        <taxon>Malpighiales</taxon>
        <taxon>Euphorbiaceae</taxon>
        <taxon>Crotonoideae</taxon>
        <taxon>Jatropheae</taxon>
        <taxon>Jatropha</taxon>
    </lineage>
</organism>
<name>A0A067K4R2_JATCU</name>
<dbReference type="Proteomes" id="UP000027138">
    <property type="component" value="Unassembled WGS sequence"/>
</dbReference>
<evidence type="ECO:0000313" key="8">
    <source>
        <dbReference type="EMBL" id="KDP31132.1"/>
    </source>
</evidence>
<dbReference type="STRING" id="180498.A0A067K4R2"/>